<reference evidence="2 3" key="1">
    <citation type="submission" date="2018-05" db="EMBL/GenBank/DDBJ databases">
        <title>Genomic Encyclopedia of Type Strains, Phase IV (KMG-IV): sequencing the most valuable type-strain genomes for metagenomic binning, comparative biology and taxonomic classification.</title>
        <authorList>
            <person name="Goeker M."/>
        </authorList>
    </citation>
    <scope>NUCLEOTIDE SEQUENCE [LARGE SCALE GENOMIC DNA]</scope>
    <source>
        <strain evidence="2 3">DSM 22440</strain>
    </source>
</reference>
<dbReference type="Proteomes" id="UP000247922">
    <property type="component" value="Unassembled WGS sequence"/>
</dbReference>
<dbReference type="EMBL" id="QJJR01000004">
    <property type="protein sequence ID" value="PXW91725.1"/>
    <property type="molecule type" value="Genomic_DNA"/>
</dbReference>
<dbReference type="OrthoDB" id="2657646at2"/>
<keyword evidence="1" id="KW-0472">Membrane</keyword>
<keyword evidence="3" id="KW-1185">Reference proteome</keyword>
<accession>A0A2V3WHD4</accession>
<comment type="caution">
    <text evidence="2">The sequence shown here is derived from an EMBL/GenBank/DDBJ whole genome shotgun (WGS) entry which is preliminary data.</text>
</comment>
<feature type="transmembrane region" description="Helical" evidence="1">
    <location>
        <begin position="57"/>
        <end position="77"/>
    </location>
</feature>
<evidence type="ECO:0000313" key="3">
    <source>
        <dbReference type="Proteomes" id="UP000247922"/>
    </source>
</evidence>
<sequence>MSKPVICDHCHTIIKSKDELVTSVSLFEVLAYHEHCYIKELKGVQAFYVSRTPINGFSYNLSVGISIIFAIGWGLFADGQTKWLAFLVIFPIYFRLYSYFVYERHLAK</sequence>
<feature type="transmembrane region" description="Helical" evidence="1">
    <location>
        <begin position="83"/>
        <end position="102"/>
    </location>
</feature>
<name>A0A2V3WHD4_9BACI</name>
<proteinExistence type="predicted"/>
<protein>
    <recommendedName>
        <fullName evidence="4">Permease</fullName>
    </recommendedName>
</protein>
<dbReference type="AlphaFoldDB" id="A0A2V3WHD4"/>
<dbReference type="RefSeq" id="WP_146206354.1">
    <property type="nucleotide sequence ID" value="NZ_QJJR01000004.1"/>
</dbReference>
<keyword evidence="1" id="KW-1133">Transmembrane helix</keyword>
<evidence type="ECO:0008006" key="4">
    <source>
        <dbReference type="Google" id="ProtNLM"/>
    </source>
</evidence>
<keyword evidence="1" id="KW-0812">Transmembrane</keyword>
<gene>
    <name evidence="2" type="ORF">DES38_104158</name>
</gene>
<evidence type="ECO:0000256" key="1">
    <source>
        <dbReference type="SAM" id="Phobius"/>
    </source>
</evidence>
<organism evidence="2 3">
    <name type="scientific">Streptohalobacillus salinus</name>
    <dbReference type="NCBI Taxonomy" id="621096"/>
    <lineage>
        <taxon>Bacteria</taxon>
        <taxon>Bacillati</taxon>
        <taxon>Bacillota</taxon>
        <taxon>Bacilli</taxon>
        <taxon>Bacillales</taxon>
        <taxon>Bacillaceae</taxon>
        <taxon>Streptohalobacillus</taxon>
    </lineage>
</organism>
<evidence type="ECO:0000313" key="2">
    <source>
        <dbReference type="EMBL" id="PXW91725.1"/>
    </source>
</evidence>